<dbReference type="InterPro" id="IPR054132">
    <property type="entry name" value="Consortin_N"/>
</dbReference>
<dbReference type="RefSeq" id="XP_028846840.1">
    <property type="nucleotide sequence ID" value="XM_028991007.1"/>
</dbReference>
<feature type="transmembrane region" description="Helical" evidence="2">
    <location>
        <begin position="588"/>
        <end position="609"/>
    </location>
</feature>
<sequence>MDEGQSQGEELVRRVQGGAEEVGGGGVDLQNKQDPASGPALCSPDENHNRLVEEGEEVDKGPQGGQLLLQQDSVNNNGEEEEEQNEDDEGSKVDYEEEEEEEAESNSGAFSPDLNSQPRDSDSCSPTGPEERSSPDESLQGDIISPRPSPVAAHLELGEHCDHALLPQYLHQIAAALVLEEDYERAIRFVQLERLYHERLLANLAALQETWESQWRQAGRVPDQAADRAGDEQQQLEYLTHICRTHRQPTVRPEKCEAVGKVQKNSLVCERATENLQLPPCIAGSTADSAVVMEEQRGRKEASSESDPGCSSSDAPADQQREPEPPSRPSPSPPLETPSSAPTDSSCSGDSGPVGGAEQGAITAAAVVETERDGKHEDFPEPPLTDVSSSPSSEGRDERRACRPETVNAGPDQHMVEDESISVQTHRPTEPRHLVEKQVQEPSVGAEESQRPSEDYKLRRVEEDEEEEVEEAEEALELQEGMSEMDQGPVDLDVPEETPEEFEVDEDGFGLEAVELVKAATLDDMAKRIQVEEIAPAAGLVSILKRRACLEGTNSAARPAPKPLSKRKVRFREPDEGLDQDDVGGDSWLLLLLLCLATVVISLGGTALYCMVGDAQSSVCTDFSQNMDFYFGQLQRGMDELKHWFSPSL</sequence>
<evidence type="ECO:0000313" key="6">
    <source>
        <dbReference type="Proteomes" id="UP000694580"/>
    </source>
</evidence>
<dbReference type="AlphaFoldDB" id="A0AAY4A7J6"/>
<evidence type="ECO:0000256" key="1">
    <source>
        <dbReference type="SAM" id="MobiDB-lite"/>
    </source>
</evidence>
<dbReference type="PANTHER" id="PTHR28581">
    <property type="entry name" value="CONSORTIN"/>
    <property type="match status" value="1"/>
</dbReference>
<name>A0AAY4A7J6_9TELE</name>
<evidence type="ECO:0000313" key="5">
    <source>
        <dbReference type="Ensembl" id="ENSDCDP00010004799.1"/>
    </source>
</evidence>
<dbReference type="InterPro" id="IPR042318">
    <property type="entry name" value="Consortin"/>
</dbReference>
<dbReference type="GO" id="GO:0030133">
    <property type="term" value="C:transport vesicle"/>
    <property type="evidence" value="ECO:0007669"/>
    <property type="project" value="TreeGrafter"/>
</dbReference>
<gene>
    <name evidence="5" type="primary">cnsta</name>
</gene>
<feature type="compositionally biased region" description="Low complexity" evidence="1">
    <location>
        <begin position="65"/>
        <end position="77"/>
    </location>
</feature>
<feature type="compositionally biased region" description="Acidic residues" evidence="1">
    <location>
        <begin position="463"/>
        <end position="473"/>
    </location>
</feature>
<evidence type="ECO:0000259" key="4">
    <source>
        <dbReference type="Pfam" id="PF22883"/>
    </source>
</evidence>
<evidence type="ECO:0000259" key="3">
    <source>
        <dbReference type="Pfam" id="PF15281"/>
    </source>
</evidence>
<dbReference type="InterPro" id="IPR028129">
    <property type="entry name" value="Consortin_C"/>
</dbReference>
<feature type="region of interest" description="Disordered" evidence="1">
    <location>
        <begin position="294"/>
        <end position="473"/>
    </location>
</feature>
<evidence type="ECO:0008006" key="7">
    <source>
        <dbReference type="Google" id="ProtNLM"/>
    </source>
</evidence>
<feature type="compositionally biased region" description="Basic and acidic residues" evidence="1">
    <location>
        <begin position="294"/>
        <end position="303"/>
    </location>
</feature>
<feature type="domain" description="Consortin N-terminal" evidence="4">
    <location>
        <begin position="162"/>
        <end position="213"/>
    </location>
</feature>
<dbReference type="GeneID" id="114796621"/>
<dbReference type="Pfam" id="PF15281">
    <property type="entry name" value="Consortin_C"/>
    <property type="match status" value="1"/>
</dbReference>
<dbReference type="Ensembl" id="ENSDCDT00010004961.1">
    <property type="protein sequence ID" value="ENSDCDP00010004799.1"/>
    <property type="gene ID" value="ENSDCDG00010002123.1"/>
</dbReference>
<dbReference type="GO" id="GO:0042998">
    <property type="term" value="P:positive regulation of Golgi to plasma membrane protein transport"/>
    <property type="evidence" value="ECO:0007669"/>
    <property type="project" value="InterPro"/>
</dbReference>
<dbReference type="GO" id="GO:0005886">
    <property type="term" value="C:plasma membrane"/>
    <property type="evidence" value="ECO:0007669"/>
    <property type="project" value="TreeGrafter"/>
</dbReference>
<feature type="compositionally biased region" description="Basic and acidic residues" evidence="1">
    <location>
        <begin position="369"/>
        <end position="379"/>
    </location>
</feature>
<dbReference type="Pfam" id="PF22883">
    <property type="entry name" value="Consortin_N"/>
    <property type="match status" value="1"/>
</dbReference>
<dbReference type="PANTHER" id="PTHR28581:SF1">
    <property type="entry name" value="CONSORTIN"/>
    <property type="match status" value="1"/>
</dbReference>
<proteinExistence type="predicted"/>
<feature type="region of interest" description="Disordered" evidence="1">
    <location>
        <begin position="554"/>
        <end position="576"/>
    </location>
</feature>
<feature type="compositionally biased region" description="Basic and acidic residues" evidence="1">
    <location>
        <begin position="427"/>
        <end position="439"/>
    </location>
</feature>
<dbReference type="GO" id="GO:0071253">
    <property type="term" value="F:connexin binding"/>
    <property type="evidence" value="ECO:0007669"/>
    <property type="project" value="InterPro"/>
</dbReference>
<dbReference type="GeneTree" id="ENSGT00390000005861"/>
<reference evidence="5" key="3">
    <citation type="submission" date="2025-09" db="UniProtKB">
        <authorList>
            <consortium name="Ensembl"/>
        </authorList>
    </citation>
    <scope>IDENTIFICATION</scope>
</reference>
<feature type="compositionally biased region" description="Polar residues" evidence="1">
    <location>
        <begin position="105"/>
        <end position="126"/>
    </location>
</feature>
<protein>
    <recommendedName>
        <fullName evidence="7">Consortin C-terminal domain-containing protein</fullName>
    </recommendedName>
</protein>
<keyword evidence="2" id="KW-0812">Transmembrane</keyword>
<evidence type="ECO:0000256" key="2">
    <source>
        <dbReference type="SAM" id="Phobius"/>
    </source>
</evidence>
<accession>A0AAY4A7J6</accession>
<reference evidence="5" key="2">
    <citation type="submission" date="2025-08" db="UniProtKB">
        <authorList>
            <consortium name="Ensembl"/>
        </authorList>
    </citation>
    <scope>IDENTIFICATION</scope>
</reference>
<dbReference type="GO" id="GO:0005802">
    <property type="term" value="C:trans-Golgi network"/>
    <property type="evidence" value="ECO:0007669"/>
    <property type="project" value="InterPro"/>
</dbReference>
<feature type="region of interest" description="Disordered" evidence="1">
    <location>
        <begin position="1"/>
        <end position="149"/>
    </location>
</feature>
<dbReference type="Proteomes" id="UP000694580">
    <property type="component" value="Chromosome 1"/>
</dbReference>
<organism evidence="5 6">
    <name type="scientific">Denticeps clupeoides</name>
    <name type="common">denticle herring</name>
    <dbReference type="NCBI Taxonomy" id="299321"/>
    <lineage>
        <taxon>Eukaryota</taxon>
        <taxon>Metazoa</taxon>
        <taxon>Chordata</taxon>
        <taxon>Craniata</taxon>
        <taxon>Vertebrata</taxon>
        <taxon>Euteleostomi</taxon>
        <taxon>Actinopterygii</taxon>
        <taxon>Neopterygii</taxon>
        <taxon>Teleostei</taxon>
        <taxon>Clupei</taxon>
        <taxon>Clupeiformes</taxon>
        <taxon>Denticipitoidei</taxon>
        <taxon>Denticipitidae</taxon>
        <taxon>Denticeps</taxon>
    </lineage>
</organism>
<keyword evidence="2" id="KW-1133">Transmembrane helix</keyword>
<keyword evidence="2" id="KW-0472">Membrane</keyword>
<feature type="compositionally biased region" description="Basic and acidic residues" evidence="1">
    <location>
        <begin position="448"/>
        <end position="462"/>
    </location>
</feature>
<keyword evidence="6" id="KW-1185">Reference proteome</keyword>
<feature type="compositionally biased region" description="Pro residues" evidence="1">
    <location>
        <begin position="326"/>
        <end position="336"/>
    </location>
</feature>
<feature type="domain" description="Consortin C-terminal" evidence="3">
    <location>
        <begin position="533"/>
        <end position="646"/>
    </location>
</feature>
<reference evidence="5 6" key="1">
    <citation type="submission" date="2020-06" db="EMBL/GenBank/DDBJ databases">
        <authorList>
            <consortium name="Wellcome Sanger Institute Data Sharing"/>
        </authorList>
    </citation>
    <scope>NUCLEOTIDE SEQUENCE [LARGE SCALE GENOMIC DNA]</scope>
</reference>
<feature type="compositionally biased region" description="Acidic residues" evidence="1">
    <location>
        <begin position="78"/>
        <end position="104"/>
    </location>
</feature>
<feature type="compositionally biased region" description="Basic and acidic residues" evidence="1">
    <location>
        <begin position="394"/>
        <end position="403"/>
    </location>
</feature>